<reference evidence="2" key="1">
    <citation type="submission" date="2021-06" db="EMBL/GenBank/DDBJ databases">
        <authorList>
            <consortium name="DOE Joint Genome Institute"/>
            <person name="Mondo S.J."/>
            <person name="Amses K.R."/>
            <person name="Simmons D.R."/>
            <person name="Longcore J.E."/>
            <person name="Seto K."/>
            <person name="Alves G.H."/>
            <person name="Bonds A.E."/>
            <person name="Quandt C.A."/>
            <person name="Davis W.J."/>
            <person name="Chang Y."/>
            <person name="Letcher P.M."/>
            <person name="Powell M.J."/>
            <person name="Kuo A."/>
            <person name="Labutti K."/>
            <person name="Pangilinan J."/>
            <person name="Andreopoulos W."/>
            <person name="Tritt A."/>
            <person name="Riley R."/>
            <person name="Hundley H."/>
            <person name="Johnson J."/>
            <person name="Lipzen A."/>
            <person name="Barry K."/>
            <person name="Berbee M.L."/>
            <person name="Buchler N.E."/>
            <person name="Grigoriev I.V."/>
            <person name="Spatafora J.W."/>
            <person name="Stajich J.E."/>
            <person name="James T.Y."/>
        </authorList>
    </citation>
    <scope>NUCLEOTIDE SEQUENCE</scope>
    <source>
        <strain evidence="2">AG</strain>
    </source>
</reference>
<evidence type="ECO:0000256" key="1">
    <source>
        <dbReference type="SAM" id="MobiDB-lite"/>
    </source>
</evidence>
<dbReference type="GeneID" id="75917034"/>
<proteinExistence type="predicted"/>
<dbReference type="Pfam" id="PF05536">
    <property type="entry name" value="Neurochondrin"/>
    <property type="match status" value="1"/>
</dbReference>
<dbReference type="InterPro" id="IPR016024">
    <property type="entry name" value="ARM-type_fold"/>
</dbReference>
<dbReference type="Gene3D" id="1.25.10.10">
    <property type="entry name" value="Leucine-rich Repeat Variant"/>
    <property type="match status" value="1"/>
</dbReference>
<gene>
    <name evidence="2" type="ORF">K450DRAFT_257581</name>
</gene>
<evidence type="ECO:0008006" key="4">
    <source>
        <dbReference type="Google" id="ProtNLM"/>
    </source>
</evidence>
<evidence type="ECO:0000313" key="2">
    <source>
        <dbReference type="EMBL" id="KAI8576293.1"/>
    </source>
</evidence>
<dbReference type="RefSeq" id="XP_051441297.1">
    <property type="nucleotide sequence ID" value="XM_051591691.1"/>
</dbReference>
<reference evidence="2" key="2">
    <citation type="journal article" date="2022" name="Proc. Natl. Acad. Sci. U.S.A.">
        <title>Diploid-dominant life cycles characterize the early evolution of Fungi.</title>
        <authorList>
            <person name="Amses K.R."/>
            <person name="Simmons D.R."/>
            <person name="Longcore J.E."/>
            <person name="Mondo S.J."/>
            <person name="Seto K."/>
            <person name="Jeronimo G.H."/>
            <person name="Bonds A.E."/>
            <person name="Quandt C.A."/>
            <person name="Davis W.J."/>
            <person name="Chang Y."/>
            <person name="Federici B.A."/>
            <person name="Kuo A."/>
            <person name="LaButti K."/>
            <person name="Pangilinan J."/>
            <person name="Andreopoulos W."/>
            <person name="Tritt A."/>
            <person name="Riley R."/>
            <person name="Hundley H."/>
            <person name="Johnson J."/>
            <person name="Lipzen A."/>
            <person name="Barry K."/>
            <person name="Lang B.F."/>
            <person name="Cuomo C.A."/>
            <person name="Buchler N.E."/>
            <person name="Grigoriev I.V."/>
            <person name="Spatafora J.W."/>
            <person name="Stajich J.E."/>
            <person name="James T.Y."/>
        </authorList>
    </citation>
    <scope>NUCLEOTIDE SEQUENCE</scope>
    <source>
        <strain evidence="2">AG</strain>
    </source>
</reference>
<dbReference type="InterPro" id="IPR011989">
    <property type="entry name" value="ARM-like"/>
</dbReference>
<keyword evidence="3" id="KW-1185">Reference proteome</keyword>
<organism evidence="2 3">
    <name type="scientific">Umbelopsis ramanniana AG</name>
    <dbReference type="NCBI Taxonomy" id="1314678"/>
    <lineage>
        <taxon>Eukaryota</taxon>
        <taxon>Fungi</taxon>
        <taxon>Fungi incertae sedis</taxon>
        <taxon>Mucoromycota</taxon>
        <taxon>Mucoromycotina</taxon>
        <taxon>Umbelopsidomycetes</taxon>
        <taxon>Umbelopsidales</taxon>
        <taxon>Umbelopsidaceae</taxon>
        <taxon>Umbelopsis</taxon>
    </lineage>
</organism>
<feature type="compositionally biased region" description="Polar residues" evidence="1">
    <location>
        <begin position="298"/>
        <end position="308"/>
    </location>
</feature>
<sequence length="477" mass="53871">MQVSSSKENRAAEIDQCLNLLSPSSSDESKFTALLILPRLLDSNDHATIQRVFDKMNFKFIERLMKSKKTAEVPETVMQEIAVNILSYFSTVESLTSSEQLIARIPTLSLCIKPRDATDITKDVLMTLMRLAKSDSALQAILDKQVLSRILILLGDDASREEQDLAKHIIILVYGSAFNRLEQSNSTDLKTSLIESLKYSLIPTLSSTLRVRQDTSKFIAVDILHRVFNECPTNIVKELEKEEKQRFDIWIESIRSGVRQVLTSKTVSDRRDHAFSLIAVLLRHIGPRWLFSTLEKSASISPSPTTPRQAEKRPATTSVEKPMASDEASIDARFPALLIQLASLEIRLILDDLGGEKDVKAIEADPSSDRSVAMLPMFYQMIESAILYLTSDDLALEGTDIDLIFKIRQILTELFKAIIDFLNDTFSRTDQQDIFDDIVVLASVRLLAIWIEEDDSLNNDMSSKTMTMVETFREQEL</sequence>
<dbReference type="PANTHER" id="PTHR13109:SF7">
    <property type="entry name" value="NEUROCHONDRIN"/>
    <property type="match status" value="1"/>
</dbReference>
<comment type="caution">
    <text evidence="2">The sequence shown here is derived from an EMBL/GenBank/DDBJ whole genome shotgun (WGS) entry which is preliminary data.</text>
</comment>
<feature type="region of interest" description="Disordered" evidence="1">
    <location>
        <begin position="298"/>
        <end position="326"/>
    </location>
</feature>
<protein>
    <recommendedName>
        <fullName evidence="4">Neurochondrin-domain-containing protein</fullName>
    </recommendedName>
</protein>
<accession>A0AAD5E359</accession>
<dbReference type="AlphaFoldDB" id="A0AAD5E359"/>
<dbReference type="EMBL" id="MU620958">
    <property type="protein sequence ID" value="KAI8576293.1"/>
    <property type="molecule type" value="Genomic_DNA"/>
</dbReference>
<dbReference type="SUPFAM" id="SSF48371">
    <property type="entry name" value="ARM repeat"/>
    <property type="match status" value="1"/>
</dbReference>
<dbReference type="InterPro" id="IPR008709">
    <property type="entry name" value="Neurochondrin"/>
</dbReference>
<name>A0AAD5E359_UMBRA</name>
<evidence type="ECO:0000313" key="3">
    <source>
        <dbReference type="Proteomes" id="UP001206595"/>
    </source>
</evidence>
<dbReference type="PANTHER" id="PTHR13109">
    <property type="entry name" value="NEUROCHONDRIN"/>
    <property type="match status" value="1"/>
</dbReference>
<dbReference type="Proteomes" id="UP001206595">
    <property type="component" value="Unassembled WGS sequence"/>
</dbReference>